<reference evidence="1" key="1">
    <citation type="journal article" date="2014" name="Front. Microbiol.">
        <title>High frequency of phylogenetically diverse reductive dehalogenase-homologous genes in deep subseafloor sedimentary metagenomes.</title>
        <authorList>
            <person name="Kawai M."/>
            <person name="Futagami T."/>
            <person name="Toyoda A."/>
            <person name="Takaki Y."/>
            <person name="Nishi S."/>
            <person name="Hori S."/>
            <person name="Arai W."/>
            <person name="Tsubouchi T."/>
            <person name="Morono Y."/>
            <person name="Uchiyama I."/>
            <person name="Ito T."/>
            <person name="Fujiyama A."/>
            <person name="Inagaki F."/>
            <person name="Takami H."/>
        </authorList>
    </citation>
    <scope>NUCLEOTIDE SEQUENCE</scope>
    <source>
        <strain evidence="1">Expedition CK06-06</strain>
    </source>
</reference>
<name>X1V938_9ZZZZ</name>
<organism evidence="1">
    <name type="scientific">marine sediment metagenome</name>
    <dbReference type="NCBI Taxonomy" id="412755"/>
    <lineage>
        <taxon>unclassified sequences</taxon>
        <taxon>metagenomes</taxon>
        <taxon>ecological metagenomes</taxon>
    </lineage>
</organism>
<evidence type="ECO:0000313" key="1">
    <source>
        <dbReference type="EMBL" id="GAJ09436.1"/>
    </source>
</evidence>
<accession>X1V938</accession>
<sequence length="139" mass="16413">PEHHYDNFIEDLIQDWKQADREFSQALWEAELKAMHSLGERRYPLRGQFNAISRDIFAQSQPLYYFEGQAVSGVTLTPFVKVRIASSYVRLYIDLGEALREVSKSKRRKSIRYGKALPFRVEERIRIAIMEAVRHYLAY</sequence>
<protein>
    <submittedName>
        <fullName evidence="1">Uncharacterized protein</fullName>
    </submittedName>
</protein>
<feature type="non-terminal residue" evidence="1">
    <location>
        <position position="1"/>
    </location>
</feature>
<dbReference type="AlphaFoldDB" id="X1V938"/>
<comment type="caution">
    <text evidence="1">The sequence shown here is derived from an EMBL/GenBank/DDBJ whole genome shotgun (WGS) entry which is preliminary data.</text>
</comment>
<proteinExistence type="predicted"/>
<gene>
    <name evidence="1" type="ORF">S12H4_54339</name>
</gene>
<dbReference type="EMBL" id="BARW01034725">
    <property type="protein sequence ID" value="GAJ09436.1"/>
    <property type="molecule type" value="Genomic_DNA"/>
</dbReference>